<name>A0A9X3PHG3_9ACTN</name>
<dbReference type="SUPFAM" id="SSF51735">
    <property type="entry name" value="NAD(P)-binding Rossmann-fold domains"/>
    <property type="match status" value="1"/>
</dbReference>
<reference evidence="5 7" key="2">
    <citation type="submission" date="2023-07" db="EMBL/GenBank/DDBJ databases">
        <title>Sequencing the genomes of 1000 actinobacteria strains.</title>
        <authorList>
            <person name="Klenk H.-P."/>
        </authorList>
    </citation>
    <scope>NUCLEOTIDE SEQUENCE [LARGE SCALE GENOMIC DNA]</scope>
    <source>
        <strain evidence="5 7">DSM 44724</strain>
    </source>
</reference>
<dbReference type="RefSeq" id="WP_270120461.1">
    <property type="nucleotide sequence ID" value="NZ_BAAAOM010000001.1"/>
</dbReference>
<dbReference type="PANTHER" id="PTHR42879">
    <property type="entry name" value="3-OXOACYL-(ACYL-CARRIER-PROTEIN) REDUCTASE"/>
    <property type="match status" value="1"/>
</dbReference>
<dbReference type="Gene3D" id="3.40.50.720">
    <property type="entry name" value="NAD(P)-binding Rossmann-like Domain"/>
    <property type="match status" value="1"/>
</dbReference>
<sequence>MDDVTTVTGASLASDAFLSGRTALVTGAGSGIGKACAVALAAAGARVHLVDRDAEAVREAALLVGGEAHVADLADAEAIRLLPNAIDVLVNNAGFQHVAEIIDFPPERFDLMQRVMVTAPFLLMRHCLPHMRSRGWGRIANISSVHGLRASAAKSGYVAAKHALEGLSKVAAIEGAPHGVTSNCVNPGYVRTPLVDRQLDDLAAGTAGTAGSAGQTGTAGRDEALASVLLGRTPLKRLVEPEEVAAAVVWTCRPEARSVTGASMTIDGGWTAT</sequence>
<protein>
    <submittedName>
        <fullName evidence="5">3-hydroxybutyrate dehydrogenase</fullName>
        <ecNumber evidence="5">1.1.1.30</ecNumber>
    </submittedName>
    <submittedName>
        <fullName evidence="4">SDR family oxidoreductase</fullName>
    </submittedName>
</protein>
<comment type="similarity">
    <text evidence="1 3">Belongs to the short-chain dehydrogenases/reductases (SDR) family.</text>
</comment>
<dbReference type="PROSITE" id="PS00061">
    <property type="entry name" value="ADH_SHORT"/>
    <property type="match status" value="1"/>
</dbReference>
<comment type="caution">
    <text evidence="4">The sequence shown here is derived from an EMBL/GenBank/DDBJ whole genome shotgun (WGS) entry which is preliminary data.</text>
</comment>
<dbReference type="EMBL" id="JAPZVQ010000001">
    <property type="protein sequence ID" value="MDA1384065.1"/>
    <property type="molecule type" value="Genomic_DNA"/>
</dbReference>
<proteinExistence type="inferred from homology"/>
<dbReference type="EMBL" id="JAVDYD010000001">
    <property type="protein sequence ID" value="MDR7340939.1"/>
    <property type="molecule type" value="Genomic_DNA"/>
</dbReference>
<dbReference type="PANTHER" id="PTHR42879:SF2">
    <property type="entry name" value="3-OXOACYL-[ACYL-CARRIER-PROTEIN] REDUCTASE FABG"/>
    <property type="match status" value="1"/>
</dbReference>
<dbReference type="GO" id="GO:0003858">
    <property type="term" value="F:3-hydroxybutyrate dehydrogenase activity"/>
    <property type="evidence" value="ECO:0007669"/>
    <property type="project" value="UniProtKB-EC"/>
</dbReference>
<dbReference type="InterPro" id="IPR050259">
    <property type="entry name" value="SDR"/>
</dbReference>
<evidence type="ECO:0000313" key="4">
    <source>
        <dbReference type="EMBL" id="MDA1384065.1"/>
    </source>
</evidence>
<dbReference type="Proteomes" id="UP001183604">
    <property type="component" value="Unassembled WGS sequence"/>
</dbReference>
<keyword evidence="2 5" id="KW-0560">Oxidoreductase</keyword>
<dbReference type="EC" id="1.1.1.30" evidence="5"/>
<evidence type="ECO:0000256" key="3">
    <source>
        <dbReference type="RuleBase" id="RU000363"/>
    </source>
</evidence>
<keyword evidence="7" id="KW-1185">Reference proteome</keyword>
<evidence type="ECO:0000313" key="7">
    <source>
        <dbReference type="Proteomes" id="UP001183604"/>
    </source>
</evidence>
<dbReference type="PRINTS" id="PR00080">
    <property type="entry name" value="SDRFAMILY"/>
</dbReference>
<dbReference type="Pfam" id="PF00106">
    <property type="entry name" value="adh_short"/>
    <property type="match status" value="1"/>
</dbReference>
<dbReference type="InterPro" id="IPR002347">
    <property type="entry name" value="SDR_fam"/>
</dbReference>
<dbReference type="PRINTS" id="PR00081">
    <property type="entry name" value="GDHRDH"/>
</dbReference>
<reference evidence="4" key="1">
    <citation type="submission" date="2022-12" db="EMBL/GenBank/DDBJ databases">
        <title>Gycomyces niveus sp.nov., a novel actinomycete isolated from soil in Shouguang.</title>
        <authorList>
            <person name="Yang X."/>
        </authorList>
    </citation>
    <scope>NUCLEOTIDE SEQUENCE</scope>
    <source>
        <strain evidence="4">DSM 44724</strain>
    </source>
</reference>
<organism evidence="4 6">
    <name type="scientific">Glycomyces lechevalierae</name>
    <dbReference type="NCBI Taxonomy" id="256034"/>
    <lineage>
        <taxon>Bacteria</taxon>
        <taxon>Bacillati</taxon>
        <taxon>Actinomycetota</taxon>
        <taxon>Actinomycetes</taxon>
        <taxon>Glycomycetales</taxon>
        <taxon>Glycomycetaceae</taxon>
        <taxon>Glycomyces</taxon>
    </lineage>
</organism>
<gene>
    <name evidence="5" type="ORF">J2S69_004658</name>
    <name evidence="4" type="ORF">O2L01_03620</name>
</gene>
<dbReference type="InterPro" id="IPR020904">
    <property type="entry name" value="Sc_DH/Rdtase_CS"/>
</dbReference>
<dbReference type="Pfam" id="PF13561">
    <property type="entry name" value="adh_short_C2"/>
    <property type="match status" value="1"/>
</dbReference>
<accession>A0A9X3PHG3</accession>
<dbReference type="Proteomes" id="UP001145799">
    <property type="component" value="Unassembled WGS sequence"/>
</dbReference>
<dbReference type="InterPro" id="IPR036291">
    <property type="entry name" value="NAD(P)-bd_dom_sf"/>
</dbReference>
<dbReference type="AlphaFoldDB" id="A0A9X3PHG3"/>
<evidence type="ECO:0000256" key="1">
    <source>
        <dbReference type="ARBA" id="ARBA00006484"/>
    </source>
</evidence>
<evidence type="ECO:0000256" key="2">
    <source>
        <dbReference type="ARBA" id="ARBA00023002"/>
    </source>
</evidence>
<evidence type="ECO:0000313" key="5">
    <source>
        <dbReference type="EMBL" id="MDR7340939.1"/>
    </source>
</evidence>
<dbReference type="GO" id="GO:0032787">
    <property type="term" value="P:monocarboxylic acid metabolic process"/>
    <property type="evidence" value="ECO:0007669"/>
    <property type="project" value="UniProtKB-ARBA"/>
</dbReference>
<evidence type="ECO:0000313" key="6">
    <source>
        <dbReference type="Proteomes" id="UP001145799"/>
    </source>
</evidence>
<dbReference type="FunFam" id="3.40.50.720:FF:000084">
    <property type="entry name" value="Short-chain dehydrogenase reductase"/>
    <property type="match status" value="1"/>
</dbReference>